<dbReference type="AlphaFoldDB" id="A0A1R1YHM2"/>
<keyword evidence="2" id="KW-1185">Reference proteome</keyword>
<sequence>MMGGKLPVSKVVTILLDPPSDVPWLDLLGANSPTIIDLNSVPSVKMVLIPDSFAMAKLRYDFPTPEGPCKRIPRGGYISSF</sequence>
<name>A0A1R1YHM2_9FUNG</name>
<gene>
    <name evidence="1" type="ORF">AYI70_g194</name>
</gene>
<organism evidence="1 2">
    <name type="scientific">Smittium culicis</name>
    <dbReference type="NCBI Taxonomy" id="133412"/>
    <lineage>
        <taxon>Eukaryota</taxon>
        <taxon>Fungi</taxon>
        <taxon>Fungi incertae sedis</taxon>
        <taxon>Zoopagomycota</taxon>
        <taxon>Kickxellomycotina</taxon>
        <taxon>Harpellomycetes</taxon>
        <taxon>Harpellales</taxon>
        <taxon>Legeriomycetaceae</taxon>
        <taxon>Smittium</taxon>
    </lineage>
</organism>
<reference evidence="1 2" key="1">
    <citation type="submission" date="2017-01" db="EMBL/GenBank/DDBJ databases">
        <authorList>
            <person name="Mah S.A."/>
            <person name="Swanson W.J."/>
            <person name="Moy G.W."/>
            <person name="Vacquier V.D."/>
        </authorList>
    </citation>
    <scope>NUCLEOTIDE SEQUENCE [LARGE SCALE GENOMIC DNA]</scope>
    <source>
        <strain evidence="1 2">GSMNP</strain>
    </source>
</reference>
<evidence type="ECO:0000313" key="1">
    <source>
        <dbReference type="EMBL" id="OMJ26411.1"/>
    </source>
</evidence>
<protein>
    <submittedName>
        <fullName evidence="1">Uncharacterized protein</fullName>
    </submittedName>
</protein>
<evidence type="ECO:0000313" key="2">
    <source>
        <dbReference type="Proteomes" id="UP000187283"/>
    </source>
</evidence>
<comment type="caution">
    <text evidence="1">The sequence shown here is derived from an EMBL/GenBank/DDBJ whole genome shotgun (WGS) entry which is preliminary data.</text>
</comment>
<proteinExistence type="predicted"/>
<dbReference type="Proteomes" id="UP000187283">
    <property type="component" value="Unassembled WGS sequence"/>
</dbReference>
<accession>A0A1R1YHM2</accession>
<dbReference type="EMBL" id="LSSN01000021">
    <property type="protein sequence ID" value="OMJ26411.1"/>
    <property type="molecule type" value="Genomic_DNA"/>
</dbReference>